<evidence type="ECO:0000313" key="2">
    <source>
        <dbReference type="Proteomes" id="UP000568888"/>
    </source>
</evidence>
<evidence type="ECO:0000313" key="1">
    <source>
        <dbReference type="EMBL" id="GFO62890.1"/>
    </source>
</evidence>
<dbReference type="InterPro" id="IPR018700">
    <property type="entry name" value="DUF2204"/>
</dbReference>
<evidence type="ECO:0008006" key="3">
    <source>
        <dbReference type="Google" id="ProtNLM"/>
    </source>
</evidence>
<organism evidence="1 2">
    <name type="scientific">Geomonas paludis</name>
    <dbReference type="NCBI Taxonomy" id="2740185"/>
    <lineage>
        <taxon>Bacteria</taxon>
        <taxon>Pseudomonadati</taxon>
        <taxon>Thermodesulfobacteriota</taxon>
        <taxon>Desulfuromonadia</taxon>
        <taxon>Geobacterales</taxon>
        <taxon>Geobacteraceae</taxon>
        <taxon>Geomonas</taxon>
    </lineage>
</organism>
<proteinExistence type="predicted"/>
<accession>A0A6V8MS22</accession>
<dbReference type="InterPro" id="IPR043519">
    <property type="entry name" value="NT_sf"/>
</dbReference>
<dbReference type="SUPFAM" id="SSF81301">
    <property type="entry name" value="Nucleotidyltransferase"/>
    <property type="match status" value="1"/>
</dbReference>
<reference evidence="2" key="1">
    <citation type="submission" date="2020-06" db="EMBL/GenBank/DDBJ databases">
        <title>Draft genomic sequecing of Geomonas sp. Red736.</title>
        <authorList>
            <person name="Itoh H."/>
            <person name="Xu Z.X."/>
            <person name="Ushijima N."/>
            <person name="Masuda Y."/>
            <person name="Shiratori Y."/>
            <person name="Senoo K."/>
        </authorList>
    </citation>
    <scope>NUCLEOTIDE SEQUENCE [LARGE SCALE GENOMIC DNA]</scope>
    <source>
        <strain evidence="2">Red736</strain>
    </source>
</reference>
<name>A0A6V8MS22_9BACT</name>
<dbReference type="Proteomes" id="UP000568888">
    <property type="component" value="Unassembled WGS sequence"/>
</dbReference>
<dbReference type="RefSeq" id="WP_246404558.1">
    <property type="nucleotide sequence ID" value="NZ_BLXY01000001.1"/>
</dbReference>
<sequence length="233" mass="26685">MTALVPPAQWAVYAEFIAETTRRGIPFAVGGGLAVSAYSDCVRNTKDMDIYIMEQHSAEVMAISRELRFTEYTAVPYDPTWSYRSFRDGYILDFLWKMLNGRTSVDETWVTRGWELKVRGSSFRLLPVEELIWSKLYILRNDRADWPDIISLLYARGAEMEWDRLLADLDEDRLLLGGVVGVLRWLCPGHVCRFPESIWAPLGLVPPWSDAPEIDRDRVALMKGEHLFPGGLP</sequence>
<gene>
    <name evidence="1" type="ORF">GMPD_08090</name>
</gene>
<protein>
    <recommendedName>
        <fullName evidence="3">Nucleotidyltransferase</fullName>
    </recommendedName>
</protein>
<dbReference type="AlphaFoldDB" id="A0A6V8MS22"/>
<dbReference type="Gene3D" id="3.30.460.40">
    <property type="match status" value="1"/>
</dbReference>
<dbReference type="EMBL" id="BLXY01000001">
    <property type="protein sequence ID" value="GFO62890.1"/>
    <property type="molecule type" value="Genomic_DNA"/>
</dbReference>
<dbReference type="Pfam" id="PF09970">
    <property type="entry name" value="DUF2204"/>
    <property type="match status" value="1"/>
</dbReference>
<comment type="caution">
    <text evidence="1">The sequence shown here is derived from an EMBL/GenBank/DDBJ whole genome shotgun (WGS) entry which is preliminary data.</text>
</comment>